<dbReference type="PANTHER" id="PTHR24567">
    <property type="entry name" value="CRP FAMILY TRANSCRIPTIONAL REGULATORY PROTEIN"/>
    <property type="match status" value="1"/>
</dbReference>
<keyword evidence="3" id="KW-0804">Transcription</keyword>
<sequence length="195" mass="21659">MFTQGDEAARFFLLLDGYIRVERLTAEGDRVVQLHIPPGQLFGIARALGRDTYPASAVAAADCVMLWWPASLWDAFEARYPGFSAEVHRTVGQRFEEINSRVMELATQQVEQRVASALLRLSRQSGRQTDSGVEIAFPITRKIISEMTGGTLHSVSRLLAAWEKARIVESRHRHISVRDPARLEALSRTGGGAQA</sequence>
<dbReference type="Pfam" id="PF13545">
    <property type="entry name" value="HTH_Crp_2"/>
    <property type="match status" value="1"/>
</dbReference>
<dbReference type="SUPFAM" id="SSF51206">
    <property type="entry name" value="cAMP-binding domain-like"/>
    <property type="match status" value="1"/>
</dbReference>
<proteinExistence type="predicted"/>
<keyword evidence="2" id="KW-0238">DNA-binding</keyword>
<keyword evidence="1" id="KW-0805">Transcription regulation</keyword>
<feature type="domain" description="HTH crp-type" evidence="5">
    <location>
        <begin position="108"/>
        <end position="181"/>
    </location>
</feature>
<dbReference type="CDD" id="cd00038">
    <property type="entry name" value="CAP_ED"/>
    <property type="match status" value="1"/>
</dbReference>
<dbReference type="InterPro" id="IPR000595">
    <property type="entry name" value="cNMP-bd_dom"/>
</dbReference>
<dbReference type="InterPro" id="IPR018490">
    <property type="entry name" value="cNMP-bd_dom_sf"/>
</dbReference>
<name>A0A1H5VFT3_9RHOB</name>
<dbReference type="SUPFAM" id="SSF46785">
    <property type="entry name" value="Winged helix' DNA-binding domain"/>
    <property type="match status" value="1"/>
</dbReference>
<dbReference type="PANTHER" id="PTHR24567:SF28">
    <property type="entry name" value="LISTERIOLYSIN REGULATORY PROTEIN"/>
    <property type="match status" value="1"/>
</dbReference>
<evidence type="ECO:0000313" key="6">
    <source>
        <dbReference type="EMBL" id="SEF86060.1"/>
    </source>
</evidence>
<dbReference type="Pfam" id="PF00027">
    <property type="entry name" value="cNMP_binding"/>
    <property type="match status" value="1"/>
</dbReference>
<dbReference type="PROSITE" id="PS50042">
    <property type="entry name" value="CNMP_BINDING_3"/>
    <property type="match status" value="1"/>
</dbReference>
<accession>A0A1H5VFT3</accession>
<dbReference type="Gene3D" id="2.60.120.10">
    <property type="entry name" value="Jelly Rolls"/>
    <property type="match status" value="1"/>
</dbReference>
<dbReference type="InterPro" id="IPR050397">
    <property type="entry name" value="Env_Response_Regulators"/>
</dbReference>
<reference evidence="6 7" key="1">
    <citation type="submission" date="2016-10" db="EMBL/GenBank/DDBJ databases">
        <authorList>
            <person name="de Groot N.N."/>
        </authorList>
    </citation>
    <scope>NUCLEOTIDE SEQUENCE [LARGE SCALE GENOMIC DNA]</scope>
    <source>
        <strain evidence="6 7">DSM 23413</strain>
    </source>
</reference>
<evidence type="ECO:0000313" key="7">
    <source>
        <dbReference type="Proteomes" id="UP000236742"/>
    </source>
</evidence>
<evidence type="ECO:0000256" key="1">
    <source>
        <dbReference type="ARBA" id="ARBA00023015"/>
    </source>
</evidence>
<dbReference type="AlphaFoldDB" id="A0A1H5VFT3"/>
<dbReference type="InterPro" id="IPR012318">
    <property type="entry name" value="HTH_CRP"/>
</dbReference>
<evidence type="ECO:0000256" key="3">
    <source>
        <dbReference type="ARBA" id="ARBA00023163"/>
    </source>
</evidence>
<evidence type="ECO:0000256" key="2">
    <source>
        <dbReference type="ARBA" id="ARBA00023125"/>
    </source>
</evidence>
<gene>
    <name evidence="6" type="ORF">SAMN05421751_10611</name>
</gene>
<evidence type="ECO:0000259" key="5">
    <source>
        <dbReference type="PROSITE" id="PS51063"/>
    </source>
</evidence>
<dbReference type="PROSITE" id="PS51063">
    <property type="entry name" value="HTH_CRP_2"/>
    <property type="match status" value="1"/>
</dbReference>
<dbReference type="InterPro" id="IPR036390">
    <property type="entry name" value="WH_DNA-bd_sf"/>
</dbReference>
<dbReference type="Proteomes" id="UP000236742">
    <property type="component" value="Unassembled WGS sequence"/>
</dbReference>
<keyword evidence="7" id="KW-1185">Reference proteome</keyword>
<dbReference type="SMART" id="SM00419">
    <property type="entry name" value="HTH_CRP"/>
    <property type="match status" value="1"/>
</dbReference>
<feature type="domain" description="Cyclic nucleotide-binding" evidence="4">
    <location>
        <begin position="1"/>
        <end position="63"/>
    </location>
</feature>
<dbReference type="GO" id="GO:0003677">
    <property type="term" value="F:DNA binding"/>
    <property type="evidence" value="ECO:0007669"/>
    <property type="project" value="UniProtKB-KW"/>
</dbReference>
<dbReference type="GO" id="GO:0003700">
    <property type="term" value="F:DNA-binding transcription factor activity"/>
    <property type="evidence" value="ECO:0007669"/>
    <property type="project" value="TreeGrafter"/>
</dbReference>
<evidence type="ECO:0000259" key="4">
    <source>
        <dbReference type="PROSITE" id="PS50042"/>
    </source>
</evidence>
<dbReference type="EMBL" id="FNVD01000006">
    <property type="protein sequence ID" value="SEF86060.1"/>
    <property type="molecule type" value="Genomic_DNA"/>
</dbReference>
<dbReference type="GO" id="GO:0016301">
    <property type="term" value="F:kinase activity"/>
    <property type="evidence" value="ECO:0007669"/>
    <property type="project" value="UniProtKB-KW"/>
</dbReference>
<keyword evidence="6" id="KW-0808">Transferase</keyword>
<dbReference type="InterPro" id="IPR014710">
    <property type="entry name" value="RmlC-like_jellyroll"/>
</dbReference>
<organism evidence="6 7">
    <name type="scientific">Jhaorihella thermophila</name>
    <dbReference type="NCBI Taxonomy" id="488547"/>
    <lineage>
        <taxon>Bacteria</taxon>
        <taxon>Pseudomonadati</taxon>
        <taxon>Pseudomonadota</taxon>
        <taxon>Alphaproteobacteria</taxon>
        <taxon>Rhodobacterales</taxon>
        <taxon>Paracoccaceae</taxon>
        <taxon>Jhaorihella</taxon>
    </lineage>
</organism>
<protein>
    <submittedName>
        <fullName evidence="6">cAMP-binding domain of CRP or a regulatory subunit of cAMP-dependent protein kinases</fullName>
    </submittedName>
</protein>
<dbReference type="GO" id="GO:0005829">
    <property type="term" value="C:cytosol"/>
    <property type="evidence" value="ECO:0007669"/>
    <property type="project" value="TreeGrafter"/>
</dbReference>
<keyword evidence="6" id="KW-0418">Kinase</keyword>